<keyword evidence="2" id="KW-0378">Hydrolase</keyword>
<dbReference type="STRING" id="404380.Gbem_2748"/>
<dbReference type="CDD" id="cd24032">
    <property type="entry name" value="ASKHA_NBD_TsaB"/>
    <property type="match status" value="1"/>
</dbReference>
<dbReference type="AlphaFoldDB" id="B5EHV3"/>
<evidence type="ECO:0000259" key="1">
    <source>
        <dbReference type="Pfam" id="PF00814"/>
    </source>
</evidence>
<dbReference type="EMBL" id="CP001124">
    <property type="protein sequence ID" value="ACH39752.1"/>
    <property type="molecule type" value="Genomic_DNA"/>
</dbReference>
<sequence>MTAEENDVKILTIDTSSNCSSVSLSDGSTLLGECILGEDRSNSGRLLESVSGLLKAAKLTPEGLDAFAVSLGPGSFTGVRVGIATVKGLALATGKPVVGFSSLAMLAMNLPFSSHPVAPMYDARKGEVYAALYRCGSLPETLRSDAVIGPKEFLSGIVKPTIFVGDGAVRYRELIVSTLGELAIFPPWHANLPRACAGAVIAHEAALSGKFTPLALLNPTYLRASEAEIAKRRRDGL</sequence>
<dbReference type="NCBIfam" id="TIGR03725">
    <property type="entry name" value="T6A_YeaZ"/>
    <property type="match status" value="1"/>
</dbReference>
<dbReference type="InterPro" id="IPR022496">
    <property type="entry name" value="T6A_TsaB"/>
</dbReference>
<reference evidence="2 3" key="1">
    <citation type="submission" date="2008-07" db="EMBL/GenBank/DDBJ databases">
        <title>Complete sequence of Geobacter bemidjiensis BEM.</title>
        <authorList>
            <consortium name="US DOE Joint Genome Institute"/>
            <person name="Lucas S."/>
            <person name="Copeland A."/>
            <person name="Lapidus A."/>
            <person name="Glavina del Rio T."/>
            <person name="Dalin E."/>
            <person name="Tice H."/>
            <person name="Bruce D."/>
            <person name="Goodwin L."/>
            <person name="Pitluck S."/>
            <person name="Kiss H."/>
            <person name="Brettin T."/>
            <person name="Detter J.C."/>
            <person name="Han C."/>
            <person name="Kuske C.R."/>
            <person name="Schmutz J."/>
            <person name="Larimer F."/>
            <person name="Land M."/>
            <person name="Hauser L."/>
            <person name="Kyrpides N."/>
            <person name="Lykidis A."/>
            <person name="Lovley D."/>
            <person name="Richardson P."/>
        </authorList>
    </citation>
    <scope>NUCLEOTIDE SEQUENCE [LARGE SCALE GENOMIC DNA]</scope>
    <source>
        <strain evidence="3">ATCC BAA-1014 / DSM 16622 / JCM 12645 / Bem</strain>
    </source>
</reference>
<keyword evidence="3" id="KW-1185">Reference proteome</keyword>
<evidence type="ECO:0000313" key="2">
    <source>
        <dbReference type="EMBL" id="ACH39752.1"/>
    </source>
</evidence>
<dbReference type="InterPro" id="IPR043129">
    <property type="entry name" value="ATPase_NBD"/>
</dbReference>
<dbReference type="InterPro" id="IPR000905">
    <property type="entry name" value="Gcp-like_dom"/>
</dbReference>
<evidence type="ECO:0000313" key="3">
    <source>
        <dbReference type="Proteomes" id="UP000008825"/>
    </source>
</evidence>
<dbReference type="Proteomes" id="UP000008825">
    <property type="component" value="Chromosome"/>
</dbReference>
<keyword evidence="2" id="KW-0645">Protease</keyword>
<organism evidence="2 3">
    <name type="scientific">Citrifermentans bemidjiense (strain ATCC BAA-1014 / DSM 16622 / JCM 12645 / Bem)</name>
    <name type="common">Geobacter bemidjiensis</name>
    <dbReference type="NCBI Taxonomy" id="404380"/>
    <lineage>
        <taxon>Bacteria</taxon>
        <taxon>Pseudomonadati</taxon>
        <taxon>Thermodesulfobacteriota</taxon>
        <taxon>Desulfuromonadia</taxon>
        <taxon>Geobacterales</taxon>
        <taxon>Geobacteraceae</taxon>
        <taxon>Citrifermentans</taxon>
    </lineage>
</organism>
<dbReference type="eggNOG" id="COG1214">
    <property type="taxonomic scope" value="Bacteria"/>
</dbReference>
<gene>
    <name evidence="2" type="primary">yeaZ</name>
    <name evidence="2" type="ordered locus">Gbem_2748</name>
</gene>
<dbReference type="PANTHER" id="PTHR11735:SF11">
    <property type="entry name" value="TRNA THREONYLCARBAMOYLADENOSINE BIOSYNTHESIS PROTEIN TSAB"/>
    <property type="match status" value="1"/>
</dbReference>
<accession>B5EHV3</accession>
<dbReference type="GO" id="GO:0005829">
    <property type="term" value="C:cytosol"/>
    <property type="evidence" value="ECO:0007669"/>
    <property type="project" value="TreeGrafter"/>
</dbReference>
<dbReference type="GO" id="GO:0008233">
    <property type="term" value="F:peptidase activity"/>
    <property type="evidence" value="ECO:0007669"/>
    <property type="project" value="UniProtKB-KW"/>
</dbReference>
<dbReference type="SUPFAM" id="SSF53067">
    <property type="entry name" value="Actin-like ATPase domain"/>
    <property type="match status" value="2"/>
</dbReference>
<dbReference type="PANTHER" id="PTHR11735">
    <property type="entry name" value="TRNA N6-ADENOSINE THREONYLCARBAMOYLTRANSFERASE"/>
    <property type="match status" value="1"/>
</dbReference>
<proteinExistence type="predicted"/>
<dbReference type="HOGENOM" id="CLU_064886_0_0_7"/>
<dbReference type="KEGG" id="gbm:Gbem_2748"/>
<name>B5EHV3_CITBB</name>
<feature type="domain" description="Gcp-like" evidence="1">
    <location>
        <begin position="43"/>
        <end position="230"/>
    </location>
</feature>
<dbReference type="GO" id="GO:0006508">
    <property type="term" value="P:proteolysis"/>
    <property type="evidence" value="ECO:0007669"/>
    <property type="project" value="UniProtKB-KW"/>
</dbReference>
<protein>
    <submittedName>
        <fullName evidence="2">Nucleoid maintenance protease YeaZ</fullName>
    </submittedName>
</protein>
<dbReference type="Gene3D" id="3.30.420.40">
    <property type="match status" value="2"/>
</dbReference>
<dbReference type="GO" id="GO:0002949">
    <property type="term" value="P:tRNA threonylcarbamoyladenosine modification"/>
    <property type="evidence" value="ECO:0007669"/>
    <property type="project" value="InterPro"/>
</dbReference>
<reference evidence="2 3" key="2">
    <citation type="journal article" date="2010" name="BMC Genomics">
        <title>The genome of Geobacter bemidjiensis, exemplar for the subsurface clade of Geobacter species that predominate in Fe(III)-reducing subsurface environments.</title>
        <authorList>
            <person name="Aklujkar M."/>
            <person name="Young N.D."/>
            <person name="Holmes D."/>
            <person name="Chavan M."/>
            <person name="Risso C."/>
            <person name="Kiss H.E."/>
            <person name="Han C.S."/>
            <person name="Land M.L."/>
            <person name="Lovley D.R."/>
        </authorList>
    </citation>
    <scope>NUCLEOTIDE SEQUENCE [LARGE SCALE GENOMIC DNA]</scope>
    <source>
        <strain evidence="3">ATCC BAA-1014 / DSM 16622 / JCM 12645 / Bem</strain>
    </source>
</reference>
<dbReference type="Pfam" id="PF00814">
    <property type="entry name" value="TsaD"/>
    <property type="match status" value="1"/>
</dbReference>